<proteinExistence type="predicted"/>
<gene>
    <name evidence="1" type="ORF">AAJ76_2300034103</name>
</gene>
<keyword evidence="1" id="KW-0378">Hydrolase</keyword>
<dbReference type="PANTHER" id="PTHR31591">
    <property type="entry name" value="UPF0613 PROTEIN PB24D3.06C"/>
    <property type="match status" value="1"/>
</dbReference>
<keyword evidence="2" id="KW-1185">Reference proteome</keyword>
<organism evidence="1 2">
    <name type="scientific">Vairimorpha ceranae</name>
    <dbReference type="NCBI Taxonomy" id="40302"/>
    <lineage>
        <taxon>Eukaryota</taxon>
        <taxon>Fungi</taxon>
        <taxon>Fungi incertae sedis</taxon>
        <taxon>Microsporidia</taxon>
        <taxon>Nosematidae</taxon>
        <taxon>Vairimorpha</taxon>
    </lineage>
</organism>
<dbReference type="AlphaFoldDB" id="A0A0F9YS47"/>
<dbReference type="EMBL" id="JPQZ01000023">
    <property type="protein sequence ID" value="KKO75372.1"/>
    <property type="molecule type" value="Genomic_DNA"/>
</dbReference>
<dbReference type="Gene3D" id="3.40.50.1820">
    <property type="entry name" value="alpha/beta hydrolase"/>
    <property type="match status" value="1"/>
</dbReference>
<dbReference type="GO" id="GO:0016787">
    <property type="term" value="F:hydrolase activity"/>
    <property type="evidence" value="ECO:0007669"/>
    <property type="project" value="UniProtKB-KW"/>
</dbReference>
<dbReference type="GeneID" id="36319623"/>
<dbReference type="OrthoDB" id="10034502at2759"/>
<dbReference type="InterPro" id="IPR013744">
    <property type="entry name" value="SidJ"/>
</dbReference>
<dbReference type="Pfam" id="PF08538">
    <property type="entry name" value="DUF1749"/>
    <property type="match status" value="1"/>
</dbReference>
<dbReference type="PANTHER" id="PTHR31591:SF1">
    <property type="entry name" value="UPF0613 PROTEIN PB24D3.06C"/>
    <property type="match status" value="1"/>
</dbReference>
<dbReference type="Proteomes" id="UP000034350">
    <property type="component" value="Unassembled WGS sequence"/>
</dbReference>
<comment type="caution">
    <text evidence="1">The sequence shown here is derived from an EMBL/GenBank/DDBJ whole genome shotgun (WGS) entry which is preliminary data.</text>
</comment>
<dbReference type="OMA" id="DYNYYTI"/>
<evidence type="ECO:0000313" key="2">
    <source>
        <dbReference type="Proteomes" id="UP000034350"/>
    </source>
</evidence>
<dbReference type="RefSeq" id="XP_024331114.1">
    <property type="nucleotide sequence ID" value="XM_024474696.1"/>
</dbReference>
<dbReference type="VEuPathDB" id="MicrosporidiaDB:G9O61_00g017380"/>
<dbReference type="InterPro" id="IPR029058">
    <property type="entry name" value="AB_hydrolase_fold"/>
</dbReference>
<dbReference type="VEuPathDB" id="MicrosporidiaDB:NCER_100515"/>
<dbReference type="VEuPathDB" id="MicrosporidiaDB:AAJ76_2300034103"/>
<reference evidence="1 2" key="1">
    <citation type="journal article" date="2015" name="Environ. Microbiol.">
        <title>Genome analyses suggest the presence of polyploidy and recent human-driven expansions in eight global populations of the honeybee pathogen Nosema ceranae.</title>
        <authorList>
            <person name="Pelin A."/>
            <person name="Selman M."/>
            <person name="Aris-Brosou S."/>
            <person name="Farinelli L."/>
            <person name="Corradi N."/>
        </authorList>
    </citation>
    <scope>NUCLEOTIDE SEQUENCE [LARGE SCALE GENOMIC DNA]</scope>
    <source>
        <strain evidence="1 2">PA08 1199</strain>
    </source>
</reference>
<sequence>MSLKGIIYEYDTVNHLIAFSSNIKSKTNIILVGGLYHNLLSLPYTKTLYRMTKKKNINLIIPQFRSHPNFGIYSIDNDVTDLSNVIKDLQGDIILLGNSTGCQVIMLYINLYVDLRIKLCILQGAVSDTEYFEYKYKINSQIQNDKLFYFENVVYTKERFKSLYFRYNKEDLFSSYLDDDHFKNLNKNNYKLIFVISGNDEYGIKDIKEKFNKVTNSEVIVFEGGDHFLKDKESQKKLIKLIKKH</sequence>
<evidence type="ECO:0000313" key="1">
    <source>
        <dbReference type="EMBL" id="KKO75372.1"/>
    </source>
</evidence>
<accession>A0A0F9YS47</accession>
<protein>
    <submittedName>
        <fullName evidence="1">Hydrolase (Alpha beta hydrolase superfamily)</fullName>
    </submittedName>
</protein>
<name>A0A0F9YS47_9MICR</name>
<dbReference type="SUPFAM" id="SSF53474">
    <property type="entry name" value="alpha/beta-Hydrolases"/>
    <property type="match status" value="1"/>
</dbReference>